<dbReference type="EMBL" id="JACJVP010000023">
    <property type="protein sequence ID" value="MBB6671635.1"/>
    <property type="molecule type" value="Genomic_DNA"/>
</dbReference>
<dbReference type="PANTHER" id="PTHR43649">
    <property type="entry name" value="ARABINOSE-BINDING PROTEIN-RELATED"/>
    <property type="match status" value="1"/>
</dbReference>
<feature type="region of interest" description="Disordered" evidence="1">
    <location>
        <begin position="24"/>
        <end position="47"/>
    </location>
</feature>
<dbReference type="PANTHER" id="PTHR43649:SF12">
    <property type="entry name" value="DIACETYLCHITOBIOSE BINDING PROTEIN DASA"/>
    <property type="match status" value="1"/>
</dbReference>
<dbReference type="InterPro" id="IPR050490">
    <property type="entry name" value="Bact_solute-bd_prot1"/>
</dbReference>
<dbReference type="InterPro" id="IPR006059">
    <property type="entry name" value="SBP"/>
</dbReference>
<evidence type="ECO:0000313" key="3">
    <source>
        <dbReference type="Proteomes" id="UP000547209"/>
    </source>
</evidence>
<evidence type="ECO:0000256" key="1">
    <source>
        <dbReference type="SAM" id="MobiDB-lite"/>
    </source>
</evidence>
<dbReference type="PROSITE" id="PS51257">
    <property type="entry name" value="PROKAR_LIPOPROTEIN"/>
    <property type="match status" value="1"/>
</dbReference>
<evidence type="ECO:0000313" key="2">
    <source>
        <dbReference type="EMBL" id="MBB6671635.1"/>
    </source>
</evidence>
<comment type="caution">
    <text evidence="2">The sequence shown here is derived from an EMBL/GenBank/DDBJ whole genome shotgun (WGS) entry which is preliminary data.</text>
</comment>
<sequence>MRLRKGMVLLIGLVVLSIVAGCSGSKSNDTSSPTASASASGSADPTASAAAEPLTFSIYPNYDWWTMQAWGDDPISKWIQDNKKVTLKPISSGGAAATKLNTMEVSGTLPDVIILDRRDVPRFVENDQLVALDPYLDKYPNAKAAIGEKTLNMLRAKDGKIYMLPNWFATKPTNNAGWVVNMKIYEALGSPKLETFDDLESYLKLVKEKYPDVVPLEIGFQGDGIDTLIYAGMAEDHPSFYANESMFVYPDGDRLKSVLEDPALKEAWQYASRLFREKLITQDAFTQTNDQYLEKVNTGRVAVFATGSVGNDGEQALRLLKAKDPSFNYKVFWPLHKAGLDPNKIWPGNWNSLGWNAVVITKKAKDPEKIFAFYDWLVSSEGQTVTFFGPKGLLWDELTPEGVPVPNEYSKTVSPEELEKIHPGQWTDLLGNSEMIDRIKTKQEELKPAEQQSWLVRSQLDVLWKTSMNVDPFVNSDPDPSSPEGIAGTHMIEFFKQTFAKAIYAKSDEEVSQIMDKAAADAAKFGFDKYVQFKNDKWKENLQKINGNS</sequence>
<feature type="compositionally biased region" description="Low complexity" evidence="1">
    <location>
        <begin position="27"/>
        <end position="47"/>
    </location>
</feature>
<dbReference type="AlphaFoldDB" id="A0A7X0VF28"/>
<keyword evidence="3" id="KW-1185">Reference proteome</keyword>
<name>A0A7X0VF28_9BACL</name>
<dbReference type="Proteomes" id="UP000547209">
    <property type="component" value="Unassembled WGS sequence"/>
</dbReference>
<dbReference type="RefSeq" id="WP_185143115.1">
    <property type="nucleotide sequence ID" value="NZ_JACJVP010000023.1"/>
</dbReference>
<proteinExistence type="predicted"/>
<dbReference type="Gene3D" id="3.40.190.10">
    <property type="entry name" value="Periplasmic binding protein-like II"/>
    <property type="match status" value="2"/>
</dbReference>
<gene>
    <name evidence="2" type="ORF">H7C19_13170</name>
</gene>
<dbReference type="SUPFAM" id="SSF53850">
    <property type="entry name" value="Periplasmic binding protein-like II"/>
    <property type="match status" value="1"/>
</dbReference>
<organism evidence="2 3">
    <name type="scientific">Cohnella nanjingensis</name>
    <dbReference type="NCBI Taxonomy" id="1387779"/>
    <lineage>
        <taxon>Bacteria</taxon>
        <taxon>Bacillati</taxon>
        <taxon>Bacillota</taxon>
        <taxon>Bacilli</taxon>
        <taxon>Bacillales</taxon>
        <taxon>Paenibacillaceae</taxon>
        <taxon>Cohnella</taxon>
    </lineage>
</organism>
<reference evidence="2 3" key="1">
    <citation type="submission" date="2020-08" db="EMBL/GenBank/DDBJ databases">
        <title>Cohnella phylogeny.</title>
        <authorList>
            <person name="Dunlap C."/>
        </authorList>
    </citation>
    <scope>NUCLEOTIDE SEQUENCE [LARGE SCALE GENOMIC DNA]</scope>
    <source>
        <strain evidence="2 3">DSM 28246</strain>
    </source>
</reference>
<protein>
    <submittedName>
        <fullName evidence="2">Extracellular solute-binding protein</fullName>
    </submittedName>
</protein>
<accession>A0A7X0VF28</accession>
<dbReference type="Pfam" id="PF01547">
    <property type="entry name" value="SBP_bac_1"/>
    <property type="match status" value="1"/>
</dbReference>